<dbReference type="PANTHER" id="PTHR10126">
    <property type="entry name" value="TATA-BOX BINDING PROTEIN"/>
    <property type="match status" value="1"/>
</dbReference>
<accession>A0ABP1Q997</accession>
<comment type="similarity">
    <text evidence="1">Belongs to the TBP family.</text>
</comment>
<evidence type="ECO:0000256" key="2">
    <source>
        <dbReference type="ARBA" id="ARBA00023125"/>
    </source>
</evidence>
<feature type="region of interest" description="Disordered" evidence="4">
    <location>
        <begin position="58"/>
        <end position="79"/>
    </location>
</feature>
<evidence type="ECO:0000313" key="6">
    <source>
        <dbReference type="Proteomes" id="UP001642540"/>
    </source>
</evidence>
<proteinExistence type="inferred from homology"/>
<dbReference type="Gene3D" id="3.30.310.10">
    <property type="entry name" value="TATA-Binding Protein"/>
    <property type="match status" value="2"/>
</dbReference>
<gene>
    <name evidence="5" type="ORF">ODALV1_LOCUS8372</name>
</gene>
<evidence type="ECO:0008006" key="7">
    <source>
        <dbReference type="Google" id="ProtNLM"/>
    </source>
</evidence>
<feature type="compositionally biased region" description="Basic residues" evidence="4">
    <location>
        <begin position="490"/>
        <end position="501"/>
    </location>
</feature>
<evidence type="ECO:0000256" key="4">
    <source>
        <dbReference type="SAM" id="MobiDB-lite"/>
    </source>
</evidence>
<keyword evidence="6" id="KW-1185">Reference proteome</keyword>
<keyword evidence="3" id="KW-0804">Transcription</keyword>
<dbReference type="SUPFAM" id="SSF55945">
    <property type="entry name" value="TATA-box binding protein-like"/>
    <property type="match status" value="1"/>
</dbReference>
<protein>
    <recommendedName>
        <fullName evidence="7">TATA box-binding protein-like protein 2</fullName>
    </recommendedName>
</protein>
<sequence>MATDVELGGNHDFEQVLFQNQDIAALCQDQNLISSSCVSDNSHSYGYTYILPGEDSESMDIVSPSSHSSSSSNGSTETHHEVYFTETEVQEAAQESEGCAMELGTFFSSCEHNPSENSDSGSYMLPLPTEVAQFPMYRVPIDGDPSDISQEEFRYASYSWYVHPAAPNESSNVLSIQEHPTTMPNTSDKGSQLLANSMQSFMHYPYGILPMESVVFQDTEFLMPEEHFLTGNQEAFVAEAVDCNDLTVNSDARCKGDPVKLVKQEVDESNQNGCTGEILNPDNNLNNNLSSLTVVKKEVEVSSEQNDNWNMDLNDYISSNPLPFTVLEPAAAIPAETENNSSSSILNVCANDSVPFNVVKEEVIDNVNGSRTSENVSQCSFASFIPLPCNLSQMFEFPPRNELYPTISVERYDGQGQDISYVLANSESQQATELAIADEEETDPLYFVENHSESETNESLPSSNSKRRNRKTSMKKGSYGKGKTTEKPRKERKKCNGQRRRGSADSNTSVTVKRGIDVNSLRYIVGPRLRYLSAVLEVTGVKYMTDYLPYEIMRRFHPTNTYRTIFKAIQPPTNPCTMALNNIFPEEPDWNELKHLTESQEEASFEAENGTQQQRMYFKSPLGFDLNGGNLLSIPKDSELDGTPTYSPDTISSVGSADLNVILDLESLATSCPNTEFRDNTLPLVIRLREPKCCGLVYDTGKLIVVGAQSFEEFRKAARRFARMVQKSSSKVRLTNLTVHSYLGLAKLPFKINVTGLVQHESISKFAK</sequence>
<dbReference type="EMBL" id="CAXLJM020000026">
    <property type="protein sequence ID" value="CAL8092991.1"/>
    <property type="molecule type" value="Genomic_DNA"/>
</dbReference>
<feature type="region of interest" description="Disordered" evidence="4">
    <location>
        <begin position="451"/>
        <end position="509"/>
    </location>
</feature>
<feature type="compositionally biased region" description="Basic residues" evidence="4">
    <location>
        <begin position="465"/>
        <end position="474"/>
    </location>
</feature>
<keyword evidence="2" id="KW-0238">DNA-binding</keyword>
<dbReference type="Proteomes" id="UP001642540">
    <property type="component" value="Unassembled WGS sequence"/>
</dbReference>
<name>A0ABP1Q997_9HEXA</name>
<evidence type="ECO:0000313" key="5">
    <source>
        <dbReference type="EMBL" id="CAL8092991.1"/>
    </source>
</evidence>
<organism evidence="5 6">
    <name type="scientific">Orchesella dallaii</name>
    <dbReference type="NCBI Taxonomy" id="48710"/>
    <lineage>
        <taxon>Eukaryota</taxon>
        <taxon>Metazoa</taxon>
        <taxon>Ecdysozoa</taxon>
        <taxon>Arthropoda</taxon>
        <taxon>Hexapoda</taxon>
        <taxon>Collembola</taxon>
        <taxon>Entomobryomorpha</taxon>
        <taxon>Entomobryoidea</taxon>
        <taxon>Orchesellidae</taxon>
        <taxon>Orchesellinae</taxon>
        <taxon>Orchesella</taxon>
    </lineage>
</organism>
<dbReference type="InterPro" id="IPR012295">
    <property type="entry name" value="TBP_dom_sf"/>
</dbReference>
<evidence type="ECO:0000256" key="3">
    <source>
        <dbReference type="ARBA" id="ARBA00023163"/>
    </source>
</evidence>
<dbReference type="InterPro" id="IPR000814">
    <property type="entry name" value="TBP"/>
</dbReference>
<comment type="caution">
    <text evidence="5">The sequence shown here is derived from an EMBL/GenBank/DDBJ whole genome shotgun (WGS) entry which is preliminary data.</text>
</comment>
<feature type="compositionally biased region" description="Low complexity" evidence="4">
    <location>
        <begin position="59"/>
        <end position="75"/>
    </location>
</feature>
<evidence type="ECO:0000256" key="1">
    <source>
        <dbReference type="ARBA" id="ARBA00005560"/>
    </source>
</evidence>
<dbReference type="Pfam" id="PF00352">
    <property type="entry name" value="TBP"/>
    <property type="match status" value="1"/>
</dbReference>
<reference evidence="5 6" key="1">
    <citation type="submission" date="2024-08" db="EMBL/GenBank/DDBJ databases">
        <authorList>
            <person name="Cucini C."/>
            <person name="Frati F."/>
        </authorList>
    </citation>
    <scope>NUCLEOTIDE SEQUENCE [LARGE SCALE GENOMIC DNA]</scope>
</reference>